<evidence type="ECO:0000313" key="2">
    <source>
        <dbReference type="EMBL" id="RHW18075.1"/>
    </source>
</evidence>
<keyword evidence="3" id="KW-1185">Reference proteome</keyword>
<gene>
    <name evidence="2" type="ORF">D1610_06155</name>
</gene>
<name>A0A396S3T9_9SPHN</name>
<dbReference type="RefSeq" id="WP_118863267.1">
    <property type="nucleotide sequence ID" value="NZ_QWLV01000002.1"/>
</dbReference>
<dbReference type="AlphaFoldDB" id="A0A396S3T9"/>
<dbReference type="Proteomes" id="UP000266693">
    <property type="component" value="Unassembled WGS sequence"/>
</dbReference>
<organism evidence="2 3">
    <name type="scientific">Sphingomonas gilva</name>
    <dbReference type="NCBI Taxonomy" id="2305907"/>
    <lineage>
        <taxon>Bacteria</taxon>
        <taxon>Pseudomonadati</taxon>
        <taxon>Pseudomonadota</taxon>
        <taxon>Alphaproteobacteria</taxon>
        <taxon>Sphingomonadales</taxon>
        <taxon>Sphingomonadaceae</taxon>
        <taxon>Sphingomonas</taxon>
    </lineage>
</organism>
<evidence type="ECO:0000313" key="3">
    <source>
        <dbReference type="Proteomes" id="UP000266693"/>
    </source>
</evidence>
<sequence length="69" mass="7652">MRTTVTLDDELVANLREGLGIQETSALVRRALVEMRQRLAAERLIALGGSDPDAKAAPRRRPPRFVNPD</sequence>
<evidence type="ECO:0000256" key="1">
    <source>
        <dbReference type="SAM" id="MobiDB-lite"/>
    </source>
</evidence>
<proteinExistence type="predicted"/>
<feature type="region of interest" description="Disordered" evidence="1">
    <location>
        <begin position="47"/>
        <end position="69"/>
    </location>
</feature>
<comment type="caution">
    <text evidence="2">The sequence shown here is derived from an EMBL/GenBank/DDBJ whole genome shotgun (WGS) entry which is preliminary data.</text>
</comment>
<accession>A0A396S3T9</accession>
<protein>
    <submittedName>
        <fullName evidence="2">Type II toxin-antitoxin system VapB family antitoxin</fullName>
    </submittedName>
</protein>
<dbReference type="OrthoDB" id="9805830at2"/>
<dbReference type="Pfam" id="PF09957">
    <property type="entry name" value="VapB_antitoxin"/>
    <property type="match status" value="1"/>
</dbReference>
<reference evidence="2 3" key="1">
    <citation type="submission" date="2018-08" db="EMBL/GenBank/DDBJ databases">
        <title>The multiple taxonomic identification of Sphingomonas gilva.</title>
        <authorList>
            <person name="Zhu D."/>
            <person name="Zheng S."/>
        </authorList>
    </citation>
    <scope>NUCLEOTIDE SEQUENCE [LARGE SCALE GENOMIC DNA]</scope>
    <source>
        <strain evidence="2 3">ZDH117</strain>
    </source>
</reference>
<dbReference type="EMBL" id="QWLV01000002">
    <property type="protein sequence ID" value="RHW18075.1"/>
    <property type="molecule type" value="Genomic_DNA"/>
</dbReference>
<dbReference type="InterPro" id="IPR019239">
    <property type="entry name" value="VapB_antitoxin"/>
</dbReference>